<dbReference type="STRING" id="1261640.BHK98_01855"/>
<name>A0A1Q9JFB3_9FIRM</name>
<dbReference type="OrthoDB" id="3255142at2"/>
<evidence type="ECO:0000259" key="1">
    <source>
        <dbReference type="Pfam" id="PF01243"/>
    </source>
</evidence>
<comment type="caution">
    <text evidence="2">The sequence shown here is derived from an EMBL/GenBank/DDBJ whole genome shotgun (WGS) entry which is preliminary data.</text>
</comment>
<dbReference type="SUPFAM" id="SSF50475">
    <property type="entry name" value="FMN-binding split barrel"/>
    <property type="match status" value="1"/>
</dbReference>
<dbReference type="Gene3D" id="2.30.110.10">
    <property type="entry name" value="Electron Transport, Fmn-binding Protein, Chain A"/>
    <property type="match status" value="1"/>
</dbReference>
<keyword evidence="3" id="KW-1185">Reference proteome</keyword>
<dbReference type="AlphaFoldDB" id="A0A1Q9JFB3"/>
<dbReference type="InterPro" id="IPR011576">
    <property type="entry name" value="Pyridox_Oxase_N"/>
</dbReference>
<evidence type="ECO:0000313" key="2">
    <source>
        <dbReference type="EMBL" id="OLR54932.1"/>
    </source>
</evidence>
<sequence length="171" mass="19880">MTEEQYKQAESFWTRKDEAEKKLDADVLYDWIDKFLSSHKILALATAAGDFVRCTPLEYSWHDDTIWIFTEGGLKFRALRENKHVSAAVFETNASFGGLKSLQIEGTAEIVEMFSDAYKKAAEFRRIPLKTLKKLEEPMWLLKITPSEITCLNSDFKKDEYGSRQMYIMKK</sequence>
<feature type="domain" description="Pyridoxamine 5'-phosphate oxidase N-terminal" evidence="1">
    <location>
        <begin position="32"/>
        <end position="119"/>
    </location>
</feature>
<proteinExistence type="predicted"/>
<reference evidence="2 3" key="1">
    <citation type="journal article" date="2016" name="Appl. Environ. Microbiol.">
        <title>Function and Phylogeny of Bacterial Butyryl Coenzyme A:Acetate Transferases and Their Diversity in the Proximal Colon of Swine.</title>
        <authorList>
            <person name="Trachsel J."/>
            <person name="Bayles D.O."/>
            <person name="Looft T."/>
            <person name="Levine U.Y."/>
            <person name="Allen H.K."/>
        </authorList>
    </citation>
    <scope>NUCLEOTIDE SEQUENCE [LARGE SCALE GENOMIC DNA]</scope>
    <source>
        <strain evidence="2 3">68-3-10</strain>
    </source>
</reference>
<dbReference type="Proteomes" id="UP000187404">
    <property type="component" value="Unassembled WGS sequence"/>
</dbReference>
<accession>A0A1Q9JFB3</accession>
<protein>
    <recommendedName>
        <fullName evidence="1">Pyridoxamine 5'-phosphate oxidase N-terminal domain-containing protein</fullName>
    </recommendedName>
</protein>
<dbReference type="EMBL" id="MJIE01000001">
    <property type="protein sequence ID" value="OLR54932.1"/>
    <property type="molecule type" value="Genomic_DNA"/>
</dbReference>
<dbReference type="InterPro" id="IPR012349">
    <property type="entry name" value="Split_barrel_FMN-bd"/>
</dbReference>
<dbReference type="RefSeq" id="WP_075711950.1">
    <property type="nucleotide sequence ID" value="NZ_MJIE01000001.1"/>
</dbReference>
<organism evidence="2 3">
    <name type="scientific">Hornefia porci</name>
    <dbReference type="NCBI Taxonomy" id="2652292"/>
    <lineage>
        <taxon>Bacteria</taxon>
        <taxon>Bacillati</taxon>
        <taxon>Bacillota</taxon>
        <taxon>Clostridia</taxon>
        <taxon>Peptostreptococcales</taxon>
        <taxon>Anaerovoracaceae</taxon>
        <taxon>Hornefia</taxon>
    </lineage>
</organism>
<dbReference type="Pfam" id="PF01243">
    <property type="entry name" value="PNPOx_N"/>
    <property type="match status" value="1"/>
</dbReference>
<evidence type="ECO:0000313" key="3">
    <source>
        <dbReference type="Proteomes" id="UP000187404"/>
    </source>
</evidence>
<gene>
    <name evidence="2" type="ORF">BHK98_01855</name>
</gene>